<dbReference type="PANTHER" id="PTHR31609">
    <property type="entry name" value="YDJC DEACETYLASE FAMILY MEMBER"/>
    <property type="match status" value="1"/>
</dbReference>
<organism evidence="6 7">
    <name type="scientific">Blautia obeum ATCC 29174</name>
    <dbReference type="NCBI Taxonomy" id="411459"/>
    <lineage>
        <taxon>Bacteria</taxon>
        <taxon>Bacillati</taxon>
        <taxon>Bacillota</taxon>
        <taxon>Clostridia</taxon>
        <taxon>Lachnospirales</taxon>
        <taxon>Lachnospiraceae</taxon>
        <taxon>Blautia</taxon>
    </lineage>
</organism>
<dbReference type="GO" id="GO:0046872">
    <property type="term" value="F:metal ion binding"/>
    <property type="evidence" value="ECO:0007669"/>
    <property type="project" value="UniProtKB-KW"/>
</dbReference>
<proteinExistence type="predicted"/>
<dbReference type="GO" id="GO:0005975">
    <property type="term" value="P:carbohydrate metabolic process"/>
    <property type="evidence" value="ECO:0007669"/>
    <property type="project" value="InterPro"/>
</dbReference>
<name>A5ZT44_9FIRM</name>
<dbReference type="CDD" id="cd10802">
    <property type="entry name" value="YdjC_TTHB029_like"/>
    <property type="match status" value="1"/>
</dbReference>
<keyword evidence="5" id="KW-0119">Carbohydrate metabolism</keyword>
<evidence type="ECO:0000313" key="7">
    <source>
        <dbReference type="Proteomes" id="UP000006002"/>
    </source>
</evidence>
<dbReference type="HOGENOM" id="CLU_064244_0_0_9"/>
<dbReference type="Proteomes" id="UP000006002">
    <property type="component" value="Unassembled WGS sequence"/>
</dbReference>
<evidence type="ECO:0000313" key="6">
    <source>
        <dbReference type="EMBL" id="EDM87268.1"/>
    </source>
</evidence>
<evidence type="ECO:0000256" key="4">
    <source>
        <dbReference type="ARBA" id="ARBA00022842"/>
    </source>
</evidence>
<evidence type="ECO:0008006" key="8">
    <source>
        <dbReference type="Google" id="ProtNLM"/>
    </source>
</evidence>
<evidence type="ECO:0000256" key="3">
    <source>
        <dbReference type="ARBA" id="ARBA00022801"/>
    </source>
</evidence>
<dbReference type="InterPro" id="IPR006879">
    <property type="entry name" value="YdjC-like"/>
</dbReference>
<dbReference type="GO" id="GO:0016787">
    <property type="term" value="F:hydrolase activity"/>
    <property type="evidence" value="ECO:0007669"/>
    <property type="project" value="UniProtKB-KW"/>
</dbReference>
<dbReference type="PANTHER" id="PTHR31609:SF1">
    <property type="entry name" value="CARBOHYDRATE DEACETYLASE"/>
    <property type="match status" value="1"/>
</dbReference>
<dbReference type="InterPro" id="IPR011330">
    <property type="entry name" value="Glyco_hydro/deAcase_b/a-brl"/>
</dbReference>
<comment type="caution">
    <text evidence="6">The sequence shown here is derived from an EMBL/GenBank/DDBJ whole genome shotgun (WGS) entry which is preliminary data.</text>
</comment>
<dbReference type="Pfam" id="PF04794">
    <property type="entry name" value="YdjC"/>
    <property type="match status" value="1"/>
</dbReference>
<dbReference type="AlphaFoldDB" id="A5ZT44"/>
<evidence type="ECO:0000256" key="5">
    <source>
        <dbReference type="ARBA" id="ARBA00023277"/>
    </source>
</evidence>
<reference evidence="6 7" key="1">
    <citation type="submission" date="2007-03" db="EMBL/GenBank/DDBJ databases">
        <authorList>
            <person name="Fulton L."/>
            <person name="Clifton S."/>
            <person name="Fulton B."/>
            <person name="Xu J."/>
            <person name="Minx P."/>
            <person name="Pepin K.H."/>
            <person name="Johnson M."/>
            <person name="Thiruvilangam P."/>
            <person name="Bhonagiri V."/>
            <person name="Nash W.E."/>
            <person name="Mardis E.R."/>
            <person name="Wilson R.K."/>
        </authorList>
    </citation>
    <scope>NUCLEOTIDE SEQUENCE [LARGE SCALE GENOMIC DNA]</scope>
    <source>
        <strain evidence="6 7">ATCC 29174</strain>
    </source>
</reference>
<keyword evidence="4" id="KW-0460">Magnesium</keyword>
<accession>A5ZT44</accession>
<keyword evidence="3" id="KW-0378">Hydrolase</keyword>
<gene>
    <name evidence="6" type="ORF">RUMOBE_02173</name>
</gene>
<dbReference type="Gene3D" id="3.20.20.370">
    <property type="entry name" value="Glycoside hydrolase/deacetylase"/>
    <property type="match status" value="1"/>
</dbReference>
<evidence type="ECO:0000256" key="1">
    <source>
        <dbReference type="ARBA" id="ARBA00001946"/>
    </source>
</evidence>
<dbReference type="eggNOG" id="COG3394">
    <property type="taxonomic scope" value="Bacteria"/>
</dbReference>
<comment type="cofactor">
    <cofactor evidence="1">
        <name>Mg(2+)</name>
        <dbReference type="ChEBI" id="CHEBI:18420"/>
    </cofactor>
</comment>
<sequence>MEITMLDKALITRADDFGSSHSANQAIYEVSKKGIVKNVSVMACAPYLEEAAEMLASSKDVTFGMHSVINAEWDRVVWGPVAPKEKVKSLIDHRGVFYQDVLELAAAKPDLDEIITEYKYQLERLRKVGFPIAYIDSHMMPEGDIPGLAEKFDRWVEEEGLINHRYYNRMLPDSDKFSHDRTLFEKEIRKLEGQYKLVLHPAKTSDEMKMTGNHNYSGEFIAWEREDDYEFYNDPTVLSFLQEQGVKLLSYKDAEPAKEPYNFSLWRK</sequence>
<dbReference type="EMBL" id="AAVO02000008">
    <property type="protein sequence ID" value="EDM87268.1"/>
    <property type="molecule type" value="Genomic_DNA"/>
</dbReference>
<reference evidence="6 7" key="2">
    <citation type="submission" date="2007-04" db="EMBL/GenBank/DDBJ databases">
        <title>Draft genome sequence of Ruminococcus obeum (ATCC 29174).</title>
        <authorList>
            <person name="Sudarsanam P."/>
            <person name="Ley R."/>
            <person name="Guruge J."/>
            <person name="Turnbaugh P.J."/>
            <person name="Mahowald M."/>
            <person name="Liep D."/>
            <person name="Gordon J."/>
        </authorList>
    </citation>
    <scope>NUCLEOTIDE SEQUENCE [LARGE SCALE GENOMIC DNA]</scope>
    <source>
        <strain evidence="6 7">ATCC 29174</strain>
    </source>
</reference>
<dbReference type="GO" id="GO:0019213">
    <property type="term" value="F:deacetylase activity"/>
    <property type="evidence" value="ECO:0007669"/>
    <property type="project" value="TreeGrafter"/>
</dbReference>
<dbReference type="SUPFAM" id="SSF88713">
    <property type="entry name" value="Glycoside hydrolase/deacetylase"/>
    <property type="match status" value="1"/>
</dbReference>
<keyword evidence="2" id="KW-0479">Metal-binding</keyword>
<evidence type="ECO:0000256" key="2">
    <source>
        <dbReference type="ARBA" id="ARBA00022723"/>
    </source>
</evidence>
<protein>
    <recommendedName>
        <fullName evidence="8">YdjC-like protein</fullName>
    </recommendedName>
</protein>